<feature type="compositionally biased region" description="Basic and acidic residues" evidence="1">
    <location>
        <begin position="106"/>
        <end position="118"/>
    </location>
</feature>
<feature type="compositionally biased region" description="Low complexity" evidence="1">
    <location>
        <begin position="139"/>
        <end position="149"/>
    </location>
</feature>
<comment type="caution">
    <text evidence="2">The sequence shown here is derived from an EMBL/GenBank/DDBJ whole genome shotgun (WGS) entry which is preliminary data.</text>
</comment>
<gene>
    <name evidence="2" type="ORF">Tco_0876067</name>
</gene>
<protein>
    <submittedName>
        <fullName evidence="2">Uncharacterized protein</fullName>
    </submittedName>
</protein>
<feature type="region of interest" description="Disordered" evidence="1">
    <location>
        <begin position="103"/>
        <end position="155"/>
    </location>
</feature>
<evidence type="ECO:0000313" key="3">
    <source>
        <dbReference type="Proteomes" id="UP001151760"/>
    </source>
</evidence>
<dbReference type="EMBL" id="BQNB010013550">
    <property type="protein sequence ID" value="GJT17361.1"/>
    <property type="molecule type" value="Genomic_DNA"/>
</dbReference>
<keyword evidence="3" id="KW-1185">Reference proteome</keyword>
<reference evidence="2" key="2">
    <citation type="submission" date="2022-01" db="EMBL/GenBank/DDBJ databases">
        <authorList>
            <person name="Yamashiro T."/>
            <person name="Shiraishi A."/>
            <person name="Satake H."/>
            <person name="Nakayama K."/>
        </authorList>
    </citation>
    <scope>NUCLEOTIDE SEQUENCE</scope>
</reference>
<dbReference type="Proteomes" id="UP001151760">
    <property type="component" value="Unassembled WGS sequence"/>
</dbReference>
<evidence type="ECO:0000313" key="2">
    <source>
        <dbReference type="EMBL" id="GJT17361.1"/>
    </source>
</evidence>
<organism evidence="2 3">
    <name type="scientific">Tanacetum coccineum</name>
    <dbReference type="NCBI Taxonomy" id="301880"/>
    <lineage>
        <taxon>Eukaryota</taxon>
        <taxon>Viridiplantae</taxon>
        <taxon>Streptophyta</taxon>
        <taxon>Embryophyta</taxon>
        <taxon>Tracheophyta</taxon>
        <taxon>Spermatophyta</taxon>
        <taxon>Magnoliopsida</taxon>
        <taxon>eudicotyledons</taxon>
        <taxon>Gunneridae</taxon>
        <taxon>Pentapetalae</taxon>
        <taxon>asterids</taxon>
        <taxon>campanulids</taxon>
        <taxon>Asterales</taxon>
        <taxon>Asteraceae</taxon>
        <taxon>Asteroideae</taxon>
        <taxon>Anthemideae</taxon>
        <taxon>Anthemidinae</taxon>
        <taxon>Tanacetum</taxon>
    </lineage>
</organism>
<sequence>MERKCVTKSSRRLTIQEDKVTSLVSQEFNAQAPKIVEDLFKNYVQSNVIQVHPTTTTSTKTTSSGNLQQQLYFKMKRSLQDRANDPALWEVLKRKFEKSSTFNTSCREDDIHSHHYDHQEDDPPPEGEKRVKRHKASKSSKSTRGSSSKHSAKDFTTYEFKQQQQEEEWDAWVEETTIDEDEATLNDALSNQFKNAEEYAYHLEQTTNFMENHSLGKQIRGYKTSSPKTSSILWTTTESK</sequence>
<evidence type="ECO:0000256" key="1">
    <source>
        <dbReference type="SAM" id="MobiDB-lite"/>
    </source>
</evidence>
<name>A0ABQ5BR86_9ASTR</name>
<accession>A0ABQ5BR86</accession>
<proteinExistence type="predicted"/>
<reference evidence="2" key="1">
    <citation type="journal article" date="2022" name="Int. J. Mol. Sci.">
        <title>Draft Genome of Tanacetum Coccineum: Genomic Comparison of Closely Related Tanacetum-Family Plants.</title>
        <authorList>
            <person name="Yamashiro T."/>
            <person name="Shiraishi A."/>
            <person name="Nakayama K."/>
            <person name="Satake H."/>
        </authorList>
    </citation>
    <scope>NUCLEOTIDE SEQUENCE</scope>
</reference>